<feature type="coiled-coil region" evidence="1">
    <location>
        <begin position="42"/>
        <end position="116"/>
    </location>
</feature>
<keyword evidence="1" id="KW-0175">Coiled coil</keyword>
<keyword evidence="3" id="KW-1185">Reference proteome</keyword>
<gene>
    <name evidence="2" type="ORF">SAMN05660297_01271</name>
</gene>
<dbReference type="STRING" id="426128.SAMN05660297_01271"/>
<dbReference type="OrthoDB" id="1707350at2"/>
<evidence type="ECO:0000256" key="1">
    <source>
        <dbReference type="SAM" id="Coils"/>
    </source>
</evidence>
<reference evidence="2 3" key="1">
    <citation type="submission" date="2016-10" db="EMBL/GenBank/DDBJ databases">
        <authorList>
            <person name="de Groot N.N."/>
        </authorList>
    </citation>
    <scope>NUCLEOTIDE SEQUENCE [LARGE SCALE GENOMIC DNA]</scope>
    <source>
        <strain evidence="2 3">DSM 18979</strain>
    </source>
</reference>
<evidence type="ECO:0000313" key="3">
    <source>
        <dbReference type="Proteomes" id="UP000199568"/>
    </source>
</evidence>
<accession>A0A1I0BIE9</accession>
<dbReference type="EMBL" id="FOHU01000004">
    <property type="protein sequence ID" value="SET06341.1"/>
    <property type="molecule type" value="Genomic_DNA"/>
</dbReference>
<dbReference type="Proteomes" id="UP000199568">
    <property type="component" value="Unassembled WGS sequence"/>
</dbReference>
<dbReference type="RefSeq" id="WP_090441001.1">
    <property type="nucleotide sequence ID" value="NZ_FOHU01000004.1"/>
</dbReference>
<protein>
    <submittedName>
        <fullName evidence="2">Uncharacterized protein</fullName>
    </submittedName>
</protein>
<evidence type="ECO:0000313" key="2">
    <source>
        <dbReference type="EMBL" id="SET06341.1"/>
    </source>
</evidence>
<feature type="coiled-coil region" evidence="1">
    <location>
        <begin position="150"/>
        <end position="177"/>
    </location>
</feature>
<dbReference type="AlphaFoldDB" id="A0A1I0BIE9"/>
<sequence>MLFKKSIDIQIDENTIKKNRVPILIKDKQWKTIIGDSNNKTIQSLSKQLNDLIDEERTLEKNLKLLRQQKTKVMNKILHLSDLLNTKGQESVLSELEESREEINRINEAIDEMVENLLSYPKEIERVNFALLKETIVSVYKDITTDHNRLSTVDEEIKDLRERLGILRDEKDELEKRVEILYSLLHTIIGYKEMEKLDIRFLKE</sequence>
<organism evidence="2 3">
    <name type="scientific">Natronincola peptidivorans</name>
    <dbReference type="NCBI Taxonomy" id="426128"/>
    <lineage>
        <taxon>Bacteria</taxon>
        <taxon>Bacillati</taxon>
        <taxon>Bacillota</taxon>
        <taxon>Clostridia</taxon>
        <taxon>Peptostreptococcales</taxon>
        <taxon>Natronincolaceae</taxon>
        <taxon>Natronincola</taxon>
    </lineage>
</organism>
<name>A0A1I0BIE9_9FIRM</name>
<proteinExistence type="predicted"/>